<dbReference type="Gene3D" id="1.25.40.10">
    <property type="entry name" value="Tetratricopeptide repeat domain"/>
    <property type="match status" value="1"/>
</dbReference>
<dbReference type="InterPro" id="IPR011990">
    <property type="entry name" value="TPR-like_helical_dom_sf"/>
</dbReference>
<evidence type="ECO:0000313" key="2">
    <source>
        <dbReference type="Proteomes" id="UP000321820"/>
    </source>
</evidence>
<dbReference type="RefSeq" id="WP_147647862.1">
    <property type="nucleotide sequence ID" value="NZ_CP042806.1"/>
</dbReference>
<accession>A0A5B9E8V8</accession>
<reference evidence="1 2" key="1">
    <citation type="submission" date="2019-08" db="EMBL/GenBank/DDBJ databases">
        <title>Complete genome sequence of Terriglobus albidus strain ORNL.</title>
        <authorList>
            <person name="Podar M."/>
        </authorList>
    </citation>
    <scope>NUCLEOTIDE SEQUENCE [LARGE SCALE GENOMIC DNA]</scope>
    <source>
        <strain evidence="1 2">ORNL</strain>
    </source>
</reference>
<dbReference type="EMBL" id="CP042806">
    <property type="protein sequence ID" value="QEE28672.1"/>
    <property type="molecule type" value="Genomic_DNA"/>
</dbReference>
<sequence>MDKIAALTEILTQDPANAFARYGLAMEHLGKGDTDAALREFQTLREHQPDYVPGHQMAAQTLIKLGRYSEARERLEAGLAAAEKTGNGHALSELSGLLADLP</sequence>
<dbReference type="SUPFAM" id="SSF48452">
    <property type="entry name" value="TPR-like"/>
    <property type="match status" value="1"/>
</dbReference>
<keyword evidence="2" id="KW-1185">Reference proteome</keyword>
<evidence type="ECO:0000313" key="1">
    <source>
        <dbReference type="EMBL" id="QEE28672.1"/>
    </source>
</evidence>
<dbReference type="KEGG" id="talb:FTW19_12080"/>
<organism evidence="1 2">
    <name type="scientific">Terriglobus albidus</name>
    <dbReference type="NCBI Taxonomy" id="1592106"/>
    <lineage>
        <taxon>Bacteria</taxon>
        <taxon>Pseudomonadati</taxon>
        <taxon>Acidobacteriota</taxon>
        <taxon>Terriglobia</taxon>
        <taxon>Terriglobales</taxon>
        <taxon>Acidobacteriaceae</taxon>
        <taxon>Terriglobus</taxon>
    </lineage>
</organism>
<dbReference type="OrthoDB" id="5521562at2"/>
<protein>
    <submittedName>
        <fullName evidence="1">Tetratricopeptide repeat protein</fullName>
    </submittedName>
</protein>
<dbReference type="Pfam" id="PF14559">
    <property type="entry name" value="TPR_19"/>
    <property type="match status" value="1"/>
</dbReference>
<dbReference type="Proteomes" id="UP000321820">
    <property type="component" value="Chromosome"/>
</dbReference>
<gene>
    <name evidence="1" type="ORF">FTW19_12080</name>
</gene>
<name>A0A5B9E8V8_9BACT</name>
<proteinExistence type="predicted"/>
<dbReference type="AlphaFoldDB" id="A0A5B9E8V8"/>